<sequence>MGMVGFCVYFLLPALALSIDPEAVVHDVWPGGFLAESLLPHLSEVGPILPVPFPIWNLMDIKSSFDIRLVNSSWSGPAESNIYQKGDSVYLQVFASTGPDKALYIQSCYATSSSNPMDESRSVLILNKGCVSSKQSVIEFISRQRDSINLLLDTSRLKFSQIYVHCSVVFSSAVTPDTKSCNYNKSKSSWVELGGHTSVCKCCASKCKGPPSYGGPSNELKALVSAGPLTIKEAQHDGEPSLSNFFNATAHIGSSTGAKQMVSGMFPSSEEKGWIVASATALGKSNNEFPCSSPLISEPVVSDSMMVISQYPGSALSLWLPRRLLDAVPDPDLEVVIDIPQEKLLDVSSQAGFPIEKAHTKTTSEEMHQEAQDWKSLIPERLSEVYMADSPGFMNGWDLDVGPLEGFHSPEEKEELRGDVFMNYKWPQHYDPFDDLPVDVLASPLLEKLPGKPQEKDPETVALKQTEKVVKKVKGDDFGKPEYTKKTNLTFSQLSDGSSSLSYVEEERSLSMGEQEFKKSKLKMEQGEVEDGSSEKLEKDLMQSLLDLVRGLNKMLVDQ</sequence>
<feature type="signal peptide" evidence="3">
    <location>
        <begin position="1"/>
        <end position="18"/>
    </location>
</feature>
<accession>A0A2D0RLC6</accession>
<evidence type="ECO:0000259" key="4">
    <source>
        <dbReference type="PROSITE" id="PS51034"/>
    </source>
</evidence>
<dbReference type="Proteomes" id="UP000221080">
    <property type="component" value="Chromosome 9"/>
</dbReference>
<dbReference type="GO" id="GO:0031012">
    <property type="term" value="C:extracellular matrix"/>
    <property type="evidence" value="ECO:0007669"/>
    <property type="project" value="TreeGrafter"/>
</dbReference>
<keyword evidence="1" id="KW-1015">Disulfide bond</keyword>
<dbReference type="Gene3D" id="2.60.40.4100">
    <property type="entry name" value="Zona pellucida, ZP-C domain"/>
    <property type="match status" value="1"/>
</dbReference>
<keyword evidence="5" id="KW-1185">Reference proteome</keyword>
<name>A0A2D0RLC6_ICTPU</name>
<proteinExistence type="predicted"/>
<dbReference type="Pfam" id="PF00100">
    <property type="entry name" value="Zona_pellucida"/>
    <property type="match status" value="1"/>
</dbReference>
<dbReference type="InterPro" id="IPR001507">
    <property type="entry name" value="ZP_dom"/>
</dbReference>
<dbReference type="FunFam" id="2.60.40.4100:FF:000002">
    <property type="entry name" value="Zona pellucida sperm-binding protein 3"/>
    <property type="match status" value="1"/>
</dbReference>
<feature type="domain" description="ZP" evidence="4">
    <location>
        <begin position="1"/>
        <end position="188"/>
    </location>
</feature>
<reference evidence="6" key="2">
    <citation type="submission" date="2025-08" db="UniProtKB">
        <authorList>
            <consortium name="RefSeq"/>
        </authorList>
    </citation>
    <scope>IDENTIFICATION</scope>
    <source>
        <tissue evidence="6">Blood</tissue>
    </source>
</reference>
<dbReference type="GO" id="GO:2000344">
    <property type="term" value="P:positive regulation of acrosome reaction"/>
    <property type="evidence" value="ECO:0007669"/>
    <property type="project" value="TreeGrafter"/>
</dbReference>
<organism evidence="5 6">
    <name type="scientific">Ictalurus punctatus</name>
    <name type="common">Channel catfish</name>
    <name type="synonym">Silurus punctatus</name>
    <dbReference type="NCBI Taxonomy" id="7998"/>
    <lineage>
        <taxon>Eukaryota</taxon>
        <taxon>Metazoa</taxon>
        <taxon>Chordata</taxon>
        <taxon>Craniata</taxon>
        <taxon>Vertebrata</taxon>
        <taxon>Euteleostomi</taxon>
        <taxon>Actinopterygii</taxon>
        <taxon>Neopterygii</taxon>
        <taxon>Teleostei</taxon>
        <taxon>Ostariophysi</taxon>
        <taxon>Siluriformes</taxon>
        <taxon>Ictaluridae</taxon>
        <taxon>Ictalurus</taxon>
    </lineage>
</organism>
<dbReference type="InterPro" id="IPR042235">
    <property type="entry name" value="ZP-C_dom"/>
</dbReference>
<keyword evidence="3" id="KW-0732">Signal</keyword>
<dbReference type="OrthoDB" id="8941595at2759"/>
<feature type="chain" id="PRO_5012790799" evidence="3">
    <location>
        <begin position="19"/>
        <end position="559"/>
    </location>
</feature>
<dbReference type="GO" id="GO:0007339">
    <property type="term" value="P:binding of sperm to zona pellucida"/>
    <property type="evidence" value="ECO:0007669"/>
    <property type="project" value="TreeGrafter"/>
</dbReference>
<dbReference type="RefSeq" id="XP_017330951.1">
    <property type="nucleotide sequence ID" value="XM_017475462.3"/>
</dbReference>
<dbReference type="GeneID" id="108269518"/>
<dbReference type="InterPro" id="IPR055355">
    <property type="entry name" value="ZP-C"/>
</dbReference>
<evidence type="ECO:0000256" key="3">
    <source>
        <dbReference type="SAM" id="SignalP"/>
    </source>
</evidence>
<dbReference type="GO" id="GO:0035803">
    <property type="term" value="P:egg coat formation"/>
    <property type="evidence" value="ECO:0007669"/>
    <property type="project" value="TreeGrafter"/>
</dbReference>
<dbReference type="PANTHER" id="PTHR11576">
    <property type="entry name" value="ZONA PELLUCIDA SPERM-BINDING PROTEIN 3"/>
    <property type="match status" value="1"/>
</dbReference>
<evidence type="ECO:0000313" key="5">
    <source>
        <dbReference type="Proteomes" id="UP000221080"/>
    </source>
</evidence>
<protein>
    <submittedName>
        <fullName evidence="6">Zona pellucida protein C</fullName>
    </submittedName>
</protein>
<evidence type="ECO:0000256" key="2">
    <source>
        <dbReference type="SAM" id="MobiDB-lite"/>
    </source>
</evidence>
<feature type="compositionally biased region" description="Basic and acidic residues" evidence="2">
    <location>
        <begin position="505"/>
        <end position="526"/>
    </location>
</feature>
<dbReference type="AlphaFoldDB" id="A0A2D0RLC6"/>
<dbReference type="PANTHER" id="PTHR11576:SF18">
    <property type="entry name" value="ZONA PELLUCIDA PROTEIN C"/>
    <property type="match status" value="1"/>
</dbReference>
<evidence type="ECO:0000256" key="1">
    <source>
        <dbReference type="ARBA" id="ARBA00023157"/>
    </source>
</evidence>
<reference evidence="5" key="1">
    <citation type="journal article" date="2016" name="Nat. Commun.">
        <title>The channel catfish genome sequence provides insights into the evolution of scale formation in teleosts.</title>
        <authorList>
            <person name="Liu Z."/>
            <person name="Liu S."/>
            <person name="Yao J."/>
            <person name="Bao L."/>
            <person name="Zhang J."/>
            <person name="Li Y."/>
            <person name="Jiang C."/>
            <person name="Sun L."/>
            <person name="Wang R."/>
            <person name="Zhang Y."/>
            <person name="Zhou T."/>
            <person name="Zeng Q."/>
            <person name="Fu Q."/>
            <person name="Gao S."/>
            <person name="Li N."/>
            <person name="Koren S."/>
            <person name="Jiang Y."/>
            <person name="Zimin A."/>
            <person name="Xu P."/>
            <person name="Phillippy A.M."/>
            <person name="Geng X."/>
            <person name="Song L."/>
            <person name="Sun F."/>
            <person name="Li C."/>
            <person name="Wang X."/>
            <person name="Chen A."/>
            <person name="Jin Y."/>
            <person name="Yuan Z."/>
            <person name="Yang Y."/>
            <person name="Tan S."/>
            <person name="Peatman E."/>
            <person name="Lu J."/>
            <person name="Qin Z."/>
            <person name="Dunham R."/>
            <person name="Li Z."/>
            <person name="Sonstegard T."/>
            <person name="Feng J."/>
            <person name="Danzmann R.G."/>
            <person name="Schroeder S."/>
            <person name="Scheffler B."/>
            <person name="Duke M.V."/>
            <person name="Ballard L."/>
            <person name="Kucuktas H."/>
            <person name="Kaltenboeck L."/>
            <person name="Liu H."/>
            <person name="Armbruster J."/>
            <person name="Xie Y."/>
            <person name="Kirby M.L."/>
            <person name="Tian Y."/>
            <person name="Flanagan M.E."/>
            <person name="Mu W."/>
            <person name="Waldbieser G.C."/>
        </authorList>
    </citation>
    <scope>NUCLEOTIDE SEQUENCE [LARGE SCALE GENOMIC DNA]</scope>
    <source>
        <strain evidence="5">SDA103</strain>
    </source>
</reference>
<feature type="region of interest" description="Disordered" evidence="2">
    <location>
        <begin position="505"/>
        <end position="536"/>
    </location>
</feature>
<evidence type="ECO:0000313" key="6">
    <source>
        <dbReference type="RefSeq" id="XP_017330951.1"/>
    </source>
</evidence>
<dbReference type="CTD" id="334011"/>
<dbReference type="PROSITE" id="PS51034">
    <property type="entry name" value="ZP_2"/>
    <property type="match status" value="1"/>
</dbReference>
<dbReference type="GO" id="GO:0032190">
    <property type="term" value="F:acrosin binding"/>
    <property type="evidence" value="ECO:0007669"/>
    <property type="project" value="TreeGrafter"/>
</dbReference>
<dbReference type="KEGG" id="ipu:108269518"/>
<gene>
    <name evidence="6" type="primary">zpcx</name>
</gene>